<dbReference type="EMBL" id="JAAOIC020000002">
    <property type="protein sequence ID" value="KAG8042265.1"/>
    <property type="molecule type" value="Genomic_DNA"/>
</dbReference>
<dbReference type="InterPro" id="IPR032378">
    <property type="entry name" value="ZC3H15/TMA46_C"/>
</dbReference>
<evidence type="ECO:0000259" key="22">
    <source>
        <dbReference type="PROSITE" id="PS50893"/>
    </source>
</evidence>
<evidence type="ECO:0000256" key="1">
    <source>
        <dbReference type="ARBA" id="ARBA00004123"/>
    </source>
</evidence>
<dbReference type="InterPro" id="IPR039421">
    <property type="entry name" value="Type_1_exporter"/>
</dbReference>
<keyword evidence="12 18" id="KW-0862">Zinc</keyword>
<keyword evidence="25" id="KW-1185">Reference proteome</keyword>
<evidence type="ECO:0000313" key="25">
    <source>
        <dbReference type="Proteomes" id="UP000729913"/>
    </source>
</evidence>
<keyword evidence="10" id="KW-0547">Nucleotide-binding</keyword>
<name>A0A8J5RBL8_9HYME</name>
<evidence type="ECO:0000256" key="3">
    <source>
        <dbReference type="ARBA" id="ARBA00004496"/>
    </source>
</evidence>
<keyword evidence="15" id="KW-0175">Coiled coil</keyword>
<keyword evidence="13" id="KW-0067">ATP-binding</keyword>
<gene>
    <name evidence="24" type="ORF">G9C98_004899</name>
</gene>
<dbReference type="PROSITE" id="PS50103">
    <property type="entry name" value="ZF_C3H1"/>
    <property type="match status" value="2"/>
</dbReference>
<dbReference type="Pfam" id="PF16543">
    <property type="entry name" value="DFRP_C"/>
    <property type="match status" value="1"/>
</dbReference>
<keyword evidence="16 20" id="KW-0472">Membrane</keyword>
<dbReference type="PANTHER" id="PTHR43394">
    <property type="entry name" value="ATP-DEPENDENT PERMEASE MDL1, MITOCHONDRIAL"/>
    <property type="match status" value="1"/>
</dbReference>
<dbReference type="FunFam" id="4.10.1000.10:FF:000050">
    <property type="entry name" value="AGAP008634-PA"/>
    <property type="match status" value="1"/>
</dbReference>
<evidence type="ECO:0000256" key="4">
    <source>
        <dbReference type="ARBA" id="ARBA00010043"/>
    </source>
</evidence>
<feature type="transmembrane region" description="Helical" evidence="20">
    <location>
        <begin position="557"/>
        <end position="579"/>
    </location>
</feature>
<evidence type="ECO:0000256" key="14">
    <source>
        <dbReference type="ARBA" id="ARBA00022989"/>
    </source>
</evidence>
<evidence type="ECO:0000256" key="15">
    <source>
        <dbReference type="ARBA" id="ARBA00023054"/>
    </source>
</evidence>
<evidence type="ECO:0000259" key="21">
    <source>
        <dbReference type="PROSITE" id="PS50103"/>
    </source>
</evidence>
<sequence>MPPKKAPAPSKKTELKKKEKVIEQVEKQVKPGSKKDDPKKLDKEKKLKEQQELALLFKPVQTQKVDKGTDPKSVVCAFFKQGQCTKGDKCKFSHDLTVERKAEKRSLYCDMRDDDKETDTMDKWDEDKLKEVVEKNTEVEICKHFLEAVEKSKYGWFWECPSKAKCIYRHALPPGFVLKKDKKKEDKKDEISLEDLIERERANLGPNQTRITLETFLAWKKRKLREKKEKAEKDEEKKRSDFKAGRQVGISGREMFSFNPELAAGDGIDDGDEAIDSYALHEEDAENIEYRELDMDQLALEAKDDLEGLEDELGDLDMEDSTPKVKLNGVKNGVAVKNITAKKSEIRRLFSLAKPEKWKLTGAITLLLISSTVTMAVPFCLGKIIDVIYTEDTDKMRENLKKISLLLLGVFIIGGICNFGRIYFMSTSGHRITQSLRDAQLVSAAVTSNISDGLRSSIMSLAGVSMMFYVSPQLACVGLAIVPPITGLAIVYGRFVKKISKDVQNSLAILATTAEEKISNIRTVKAFAQENNEIKRYSSKLDDLLNLCYKESFYRGIFFGLTGLTGNAIILSVLYYGGVMMSESTITVGNLSAFLLYAAYTGISLSGISNFYTELNRALGASTRLFEFIDRVPKIPIEGGIILDSPLSGDIKFDNICFKYPTRDDCWILNNFSLNLSAGSVNAIVGPSGSGKSTVALLLLRLYDPNSGDILLDNHNIKELNPSWVKSQIGFVSQEPILFNGTIKENIRYGSNDASDEDIMDAAKLANVLEFSRRMTEGLDTVVGERGVTLSGGQRQRNPKILVLDEATSALDAESENYVQEALERATQGRTVLTIAHRLSTIKNSDKIAVINKGKIVETGNYNELMLINNGLFKKLVQHQTFK</sequence>
<dbReference type="Pfam" id="PF00642">
    <property type="entry name" value="zf-CCCH"/>
    <property type="match status" value="1"/>
</dbReference>
<comment type="similarity">
    <text evidence="4">Belongs to the ZC3H15/TMA46 family.</text>
</comment>
<feature type="zinc finger region" description="C3H1-type" evidence="18">
    <location>
        <begin position="136"/>
        <end position="173"/>
    </location>
</feature>
<dbReference type="InterPro" id="IPR011527">
    <property type="entry name" value="ABC1_TM_dom"/>
</dbReference>
<keyword evidence="7 20" id="KW-0812">Transmembrane</keyword>
<feature type="transmembrane region" description="Helical" evidence="20">
    <location>
        <begin position="360"/>
        <end position="382"/>
    </location>
</feature>
<dbReference type="InterPro" id="IPR000571">
    <property type="entry name" value="Znf_CCCH"/>
</dbReference>
<evidence type="ECO:0000256" key="20">
    <source>
        <dbReference type="SAM" id="Phobius"/>
    </source>
</evidence>
<dbReference type="SMART" id="SM00382">
    <property type="entry name" value="AAA"/>
    <property type="match status" value="1"/>
</dbReference>
<evidence type="ECO:0000256" key="8">
    <source>
        <dbReference type="ARBA" id="ARBA00022723"/>
    </source>
</evidence>
<evidence type="ECO:0000256" key="18">
    <source>
        <dbReference type="PROSITE-ProRule" id="PRU00723"/>
    </source>
</evidence>
<dbReference type="PANTHER" id="PTHR43394:SF1">
    <property type="entry name" value="ATP-BINDING CASSETTE SUB-FAMILY B MEMBER 10, MITOCHONDRIAL"/>
    <property type="match status" value="1"/>
</dbReference>
<feature type="transmembrane region" description="Helical" evidence="20">
    <location>
        <begin position="403"/>
        <end position="424"/>
    </location>
</feature>
<dbReference type="SMART" id="SM00356">
    <property type="entry name" value="ZnF_C3H1"/>
    <property type="match status" value="2"/>
</dbReference>
<evidence type="ECO:0000256" key="11">
    <source>
        <dbReference type="ARBA" id="ARBA00022771"/>
    </source>
</evidence>
<dbReference type="GO" id="GO:0015421">
    <property type="term" value="F:ABC-type oligopeptide transporter activity"/>
    <property type="evidence" value="ECO:0007669"/>
    <property type="project" value="TreeGrafter"/>
</dbReference>
<feature type="domain" description="C3H1-type" evidence="21">
    <location>
        <begin position="136"/>
        <end position="173"/>
    </location>
</feature>
<feature type="zinc finger region" description="C3H1-type" evidence="18">
    <location>
        <begin position="70"/>
        <end position="97"/>
    </location>
</feature>
<feature type="domain" description="C3H1-type" evidence="21">
    <location>
        <begin position="70"/>
        <end position="97"/>
    </location>
</feature>
<evidence type="ECO:0000256" key="12">
    <source>
        <dbReference type="ARBA" id="ARBA00022833"/>
    </source>
</evidence>
<evidence type="ECO:0000256" key="16">
    <source>
        <dbReference type="ARBA" id="ARBA00023136"/>
    </source>
</evidence>
<evidence type="ECO:0000256" key="17">
    <source>
        <dbReference type="ARBA" id="ARBA00023242"/>
    </source>
</evidence>
<feature type="compositionally biased region" description="Basic and acidic residues" evidence="19">
    <location>
        <begin position="11"/>
        <end position="20"/>
    </location>
</feature>
<dbReference type="AlphaFoldDB" id="A0A8J5RBL8"/>
<dbReference type="GO" id="GO:0005634">
    <property type="term" value="C:nucleus"/>
    <property type="evidence" value="ECO:0007669"/>
    <property type="project" value="UniProtKB-SubCell"/>
</dbReference>
<protein>
    <recommendedName>
        <fullName evidence="5">Zinc finger CCCH domain-containing protein 15</fullName>
    </recommendedName>
</protein>
<evidence type="ECO:0000256" key="6">
    <source>
        <dbReference type="ARBA" id="ARBA00022490"/>
    </source>
</evidence>
<feature type="transmembrane region" description="Helical" evidence="20">
    <location>
        <begin position="591"/>
        <end position="612"/>
    </location>
</feature>
<evidence type="ECO:0000256" key="9">
    <source>
        <dbReference type="ARBA" id="ARBA00022737"/>
    </source>
</evidence>
<dbReference type="GO" id="GO:0008270">
    <property type="term" value="F:zinc ion binding"/>
    <property type="evidence" value="ECO:0007669"/>
    <property type="project" value="UniProtKB-KW"/>
</dbReference>
<keyword evidence="11 18" id="KW-0863">Zinc-finger</keyword>
<reference evidence="24" key="2">
    <citation type="submission" date="2021-04" db="EMBL/GenBank/DDBJ databases">
        <title>Genome-wide patterns of bracovirus chromosomal integration into multiple host tissues during parasitism.</title>
        <authorList>
            <person name="Chebbi M.A.C."/>
        </authorList>
    </citation>
    <scope>NUCLEOTIDE SEQUENCE</scope>
    <source>
        <tissue evidence="24">Whole body</tissue>
    </source>
</reference>
<evidence type="ECO:0000256" key="19">
    <source>
        <dbReference type="SAM" id="MobiDB-lite"/>
    </source>
</evidence>
<evidence type="ECO:0000313" key="24">
    <source>
        <dbReference type="EMBL" id="KAG8042265.1"/>
    </source>
</evidence>
<keyword evidence="8 18" id="KW-0479">Metal-binding</keyword>
<evidence type="ECO:0000256" key="5">
    <source>
        <dbReference type="ARBA" id="ARBA00015073"/>
    </source>
</evidence>
<dbReference type="PROSITE" id="PS50929">
    <property type="entry name" value="ABC_TM1F"/>
    <property type="match status" value="1"/>
</dbReference>
<evidence type="ECO:0000256" key="2">
    <source>
        <dbReference type="ARBA" id="ARBA00004141"/>
    </source>
</evidence>
<proteinExistence type="inferred from homology"/>
<keyword evidence="14 20" id="KW-1133">Transmembrane helix</keyword>
<organism evidence="24 25">
    <name type="scientific">Cotesia typhae</name>
    <dbReference type="NCBI Taxonomy" id="2053667"/>
    <lineage>
        <taxon>Eukaryota</taxon>
        <taxon>Metazoa</taxon>
        <taxon>Ecdysozoa</taxon>
        <taxon>Arthropoda</taxon>
        <taxon>Hexapoda</taxon>
        <taxon>Insecta</taxon>
        <taxon>Pterygota</taxon>
        <taxon>Neoptera</taxon>
        <taxon>Endopterygota</taxon>
        <taxon>Hymenoptera</taxon>
        <taxon>Apocrita</taxon>
        <taxon>Ichneumonoidea</taxon>
        <taxon>Braconidae</taxon>
        <taxon>Microgastrinae</taxon>
        <taxon>Cotesia</taxon>
    </lineage>
</organism>
<dbReference type="GO" id="GO:0090374">
    <property type="term" value="P:oligopeptide export from mitochondrion"/>
    <property type="evidence" value="ECO:0007669"/>
    <property type="project" value="TreeGrafter"/>
</dbReference>
<keyword evidence="9" id="KW-0677">Repeat</keyword>
<evidence type="ECO:0000259" key="23">
    <source>
        <dbReference type="PROSITE" id="PS50929"/>
    </source>
</evidence>
<evidence type="ECO:0000256" key="13">
    <source>
        <dbReference type="ARBA" id="ARBA00022840"/>
    </source>
</evidence>
<keyword evidence="17" id="KW-0539">Nucleus</keyword>
<dbReference type="OrthoDB" id="6500128at2759"/>
<feature type="domain" description="ABC transmembrane type-1" evidence="23">
    <location>
        <begin position="362"/>
        <end position="617"/>
    </location>
</feature>
<dbReference type="GO" id="GO:0005524">
    <property type="term" value="F:ATP binding"/>
    <property type="evidence" value="ECO:0007669"/>
    <property type="project" value="UniProtKB-KW"/>
</dbReference>
<evidence type="ECO:0000256" key="7">
    <source>
        <dbReference type="ARBA" id="ARBA00022692"/>
    </source>
</evidence>
<dbReference type="Proteomes" id="UP000729913">
    <property type="component" value="Unassembled WGS sequence"/>
</dbReference>
<dbReference type="GO" id="GO:0016887">
    <property type="term" value="F:ATP hydrolysis activity"/>
    <property type="evidence" value="ECO:0007669"/>
    <property type="project" value="InterPro"/>
</dbReference>
<feature type="region of interest" description="Disordered" evidence="19">
    <location>
        <begin position="25"/>
        <end position="45"/>
    </location>
</feature>
<feature type="region of interest" description="Disordered" evidence="19">
    <location>
        <begin position="1"/>
        <end position="20"/>
    </location>
</feature>
<dbReference type="InterPro" id="IPR003593">
    <property type="entry name" value="AAA+_ATPase"/>
</dbReference>
<comment type="caution">
    <text evidence="24">The sequence shown here is derived from an EMBL/GenBank/DDBJ whole genome shotgun (WGS) entry which is preliminary data.</text>
</comment>
<dbReference type="Pfam" id="PF00664">
    <property type="entry name" value="ABC_membrane"/>
    <property type="match status" value="1"/>
</dbReference>
<dbReference type="Pfam" id="PF00005">
    <property type="entry name" value="ABC_tran"/>
    <property type="match status" value="1"/>
</dbReference>
<feature type="domain" description="ABC transporter" evidence="22">
    <location>
        <begin position="651"/>
        <end position="878"/>
    </location>
</feature>
<dbReference type="FunFam" id="3.40.50.300:FF:000218">
    <property type="entry name" value="Multidrug ABC transporter ATP-binding protein"/>
    <property type="match status" value="1"/>
</dbReference>
<keyword evidence="6" id="KW-0963">Cytoplasm</keyword>
<dbReference type="CDD" id="cd18573">
    <property type="entry name" value="ABC_6TM_ABCB10_like"/>
    <property type="match status" value="1"/>
</dbReference>
<dbReference type="GO" id="GO:0005743">
    <property type="term" value="C:mitochondrial inner membrane"/>
    <property type="evidence" value="ECO:0007669"/>
    <property type="project" value="TreeGrafter"/>
</dbReference>
<feature type="transmembrane region" description="Helical" evidence="20">
    <location>
        <begin position="466"/>
        <end position="492"/>
    </location>
</feature>
<evidence type="ECO:0000256" key="10">
    <source>
        <dbReference type="ARBA" id="ARBA00022741"/>
    </source>
</evidence>
<dbReference type="PROSITE" id="PS50893">
    <property type="entry name" value="ABC_TRANSPORTER_2"/>
    <property type="match status" value="1"/>
</dbReference>
<reference evidence="24" key="1">
    <citation type="submission" date="2020-03" db="EMBL/GenBank/DDBJ databases">
        <authorList>
            <person name="Chebbi M.A."/>
            <person name="Drezen J.M."/>
        </authorList>
    </citation>
    <scope>NUCLEOTIDE SEQUENCE</scope>
    <source>
        <tissue evidence="24">Whole body</tissue>
    </source>
</reference>
<comment type="subcellular location">
    <subcellularLocation>
        <location evidence="3">Cytoplasm</location>
    </subcellularLocation>
    <subcellularLocation>
        <location evidence="2">Membrane</location>
        <topology evidence="2">Multi-pass membrane protein</topology>
    </subcellularLocation>
    <subcellularLocation>
        <location evidence="1">Nucleus</location>
    </subcellularLocation>
</comment>
<accession>A0A8J5RBL8</accession>
<dbReference type="InterPro" id="IPR003439">
    <property type="entry name" value="ABC_transporter-like_ATP-bd"/>
</dbReference>